<comment type="catalytic activity">
    <reaction evidence="5 7">
        <text>2-deoxy-D-ribose 5-phosphate = D-glyceraldehyde 3-phosphate + acetaldehyde</text>
        <dbReference type="Rhea" id="RHEA:12821"/>
        <dbReference type="ChEBI" id="CHEBI:15343"/>
        <dbReference type="ChEBI" id="CHEBI:59776"/>
        <dbReference type="ChEBI" id="CHEBI:62877"/>
        <dbReference type="EC" id="4.1.2.4"/>
    </reaction>
</comment>
<dbReference type="GO" id="GO:0016052">
    <property type="term" value="P:carbohydrate catabolic process"/>
    <property type="evidence" value="ECO:0007669"/>
    <property type="project" value="TreeGrafter"/>
</dbReference>
<accession>A0A1M4UL43</accession>
<evidence type="ECO:0000256" key="1">
    <source>
        <dbReference type="ARBA" id="ARBA00010936"/>
    </source>
</evidence>
<dbReference type="HAMAP" id="MF_00114">
    <property type="entry name" value="DeoC_type1"/>
    <property type="match status" value="1"/>
</dbReference>
<dbReference type="UniPathway" id="UPA00002">
    <property type="reaction ID" value="UER00468"/>
</dbReference>
<gene>
    <name evidence="7" type="primary">deoC</name>
    <name evidence="8" type="ORF">SAMN03080594_101662</name>
</gene>
<dbReference type="GO" id="GO:0009264">
    <property type="term" value="P:deoxyribonucleotide catabolic process"/>
    <property type="evidence" value="ECO:0007669"/>
    <property type="project" value="UniProtKB-UniRule"/>
</dbReference>
<dbReference type="InterPro" id="IPR011343">
    <property type="entry name" value="DeoC"/>
</dbReference>
<dbReference type="OrthoDB" id="9778711at2"/>
<evidence type="ECO:0000256" key="6">
    <source>
        <dbReference type="ARBA" id="ARBA00056337"/>
    </source>
</evidence>
<dbReference type="RefSeq" id="WP_072860276.1">
    <property type="nucleotide sequence ID" value="NZ_FQUX01000001.1"/>
</dbReference>
<evidence type="ECO:0000256" key="4">
    <source>
        <dbReference type="ARBA" id="ARBA00023270"/>
    </source>
</evidence>
<dbReference type="InterPro" id="IPR002915">
    <property type="entry name" value="DeoC/FbaB/LacD_aldolase"/>
</dbReference>
<dbReference type="PANTHER" id="PTHR10889:SF1">
    <property type="entry name" value="DEOXYRIBOSE-PHOSPHATE ALDOLASE"/>
    <property type="match status" value="1"/>
</dbReference>
<dbReference type="EMBL" id="FQUX01000001">
    <property type="protein sequence ID" value="SHE57283.1"/>
    <property type="molecule type" value="Genomic_DNA"/>
</dbReference>
<dbReference type="SUPFAM" id="SSF51569">
    <property type="entry name" value="Aldolase"/>
    <property type="match status" value="1"/>
</dbReference>
<sequence length="215" mass="23282">MHFENFIDHSLLKPTATDKDIIQLCTEALHYNFYGVCIHGCHIALAKNLLKDSKVRVVSVVGFPLGAMSTKAKVNEAMDYIELGTNELDMVLNIGWLRSGNYLAVQEEIRQVKEVVGNNVLKVILETCYLTDTEIITTSKIAVGAKADFVKTSTGFGSRGASFEDVVLMKKAVGNKIKIKASGGIKDAVTAKNYIDLGVARIGTSSGVAIVTNQN</sequence>
<evidence type="ECO:0000313" key="8">
    <source>
        <dbReference type="EMBL" id="SHE57283.1"/>
    </source>
</evidence>
<comment type="similarity">
    <text evidence="1 7">Belongs to the DeoC/FbaB aldolase family. DeoC type 1 subfamily.</text>
</comment>
<dbReference type="Gene3D" id="3.20.20.70">
    <property type="entry name" value="Aldolase class I"/>
    <property type="match status" value="1"/>
</dbReference>
<dbReference type="FunFam" id="3.20.20.70:FF:000044">
    <property type="entry name" value="Deoxyribose-phosphate aldolase"/>
    <property type="match status" value="1"/>
</dbReference>
<evidence type="ECO:0000256" key="5">
    <source>
        <dbReference type="ARBA" id="ARBA00048791"/>
    </source>
</evidence>
<comment type="function">
    <text evidence="6 7">Catalyzes a reversible aldol reaction between acetaldehyde and D-glyceraldehyde 3-phosphate to generate 2-deoxy-D-ribose 5-phosphate.</text>
</comment>
<evidence type="ECO:0000313" key="9">
    <source>
        <dbReference type="Proteomes" id="UP000184406"/>
    </source>
</evidence>
<dbReference type="GO" id="GO:0004139">
    <property type="term" value="F:deoxyribose-phosphate aldolase activity"/>
    <property type="evidence" value="ECO:0007669"/>
    <property type="project" value="UniProtKB-UniRule"/>
</dbReference>
<comment type="subcellular location">
    <subcellularLocation>
        <location evidence="7">Cytoplasm</location>
    </subcellularLocation>
</comment>
<dbReference type="EC" id="4.1.2.4" evidence="7"/>
<dbReference type="Pfam" id="PF01791">
    <property type="entry name" value="DeoC"/>
    <property type="match status" value="1"/>
</dbReference>
<dbReference type="InterPro" id="IPR013785">
    <property type="entry name" value="Aldolase_TIM"/>
</dbReference>
<keyword evidence="2 7" id="KW-0963">Cytoplasm</keyword>
<feature type="active site" description="Schiff-base intermediate with acetaldehyde" evidence="7">
    <location>
        <position position="151"/>
    </location>
</feature>
<evidence type="ECO:0000256" key="2">
    <source>
        <dbReference type="ARBA" id="ARBA00022490"/>
    </source>
</evidence>
<dbReference type="GO" id="GO:0005737">
    <property type="term" value="C:cytoplasm"/>
    <property type="evidence" value="ECO:0007669"/>
    <property type="project" value="UniProtKB-SubCell"/>
</dbReference>
<dbReference type="Proteomes" id="UP000184406">
    <property type="component" value="Unassembled WGS sequence"/>
</dbReference>
<dbReference type="InterPro" id="IPR028581">
    <property type="entry name" value="DeoC_typeI"/>
</dbReference>
<dbReference type="CDD" id="cd00959">
    <property type="entry name" value="DeoC"/>
    <property type="match status" value="1"/>
</dbReference>
<dbReference type="PANTHER" id="PTHR10889">
    <property type="entry name" value="DEOXYRIBOSE-PHOSPHATE ALDOLASE"/>
    <property type="match status" value="1"/>
</dbReference>
<name>A0A1M4UL43_9FLAO</name>
<dbReference type="NCBIfam" id="TIGR00126">
    <property type="entry name" value="deoC"/>
    <property type="match status" value="1"/>
</dbReference>
<dbReference type="PIRSF" id="PIRSF001357">
    <property type="entry name" value="DeoC"/>
    <property type="match status" value="1"/>
</dbReference>
<organism evidence="8 9">
    <name type="scientific">Arenibacter palladensis</name>
    <dbReference type="NCBI Taxonomy" id="237373"/>
    <lineage>
        <taxon>Bacteria</taxon>
        <taxon>Pseudomonadati</taxon>
        <taxon>Bacteroidota</taxon>
        <taxon>Flavobacteriia</taxon>
        <taxon>Flavobacteriales</taxon>
        <taxon>Flavobacteriaceae</taxon>
        <taxon>Arenibacter</taxon>
    </lineage>
</organism>
<feature type="active site" description="Proton donor/acceptor" evidence="7">
    <location>
        <position position="89"/>
    </location>
</feature>
<comment type="pathway">
    <text evidence="7">Carbohydrate degradation; 2-deoxy-D-ribose 1-phosphate degradation; D-glyceraldehyde 3-phosphate and acetaldehyde from 2-deoxy-alpha-D-ribose 1-phosphate: step 2/2.</text>
</comment>
<dbReference type="AlphaFoldDB" id="A0A1M4UL43"/>
<keyword evidence="9" id="KW-1185">Reference proteome</keyword>
<keyword evidence="4 7" id="KW-0704">Schiff base</keyword>
<feature type="active site" description="Proton donor/acceptor" evidence="7">
    <location>
        <position position="180"/>
    </location>
</feature>
<dbReference type="SMART" id="SM01133">
    <property type="entry name" value="DeoC"/>
    <property type="match status" value="1"/>
</dbReference>
<protein>
    <recommendedName>
        <fullName evidence="7">Deoxyribose-phosphate aldolase</fullName>
        <shortName evidence="7">DERA</shortName>
        <ecNumber evidence="7">4.1.2.4</ecNumber>
    </recommendedName>
    <alternativeName>
        <fullName evidence="7">2-deoxy-D-ribose 5-phosphate aldolase</fullName>
    </alternativeName>
    <alternativeName>
        <fullName evidence="7">Phosphodeoxyriboaldolase</fullName>
        <shortName evidence="7">Deoxyriboaldolase</shortName>
    </alternativeName>
</protein>
<reference evidence="9" key="1">
    <citation type="submission" date="2016-11" db="EMBL/GenBank/DDBJ databases">
        <authorList>
            <person name="Varghese N."/>
            <person name="Submissions S."/>
        </authorList>
    </citation>
    <scope>NUCLEOTIDE SEQUENCE [LARGE SCALE GENOMIC DNA]</scope>
    <source>
        <strain evidence="9">DSM 17539</strain>
    </source>
</reference>
<keyword evidence="3 7" id="KW-0456">Lyase</keyword>
<evidence type="ECO:0000256" key="7">
    <source>
        <dbReference type="HAMAP-Rule" id="MF_00114"/>
    </source>
</evidence>
<evidence type="ECO:0000256" key="3">
    <source>
        <dbReference type="ARBA" id="ARBA00023239"/>
    </source>
</evidence>
<dbReference type="GO" id="GO:0006018">
    <property type="term" value="P:2-deoxyribose 1-phosphate catabolic process"/>
    <property type="evidence" value="ECO:0007669"/>
    <property type="project" value="UniProtKB-UniRule"/>
</dbReference>
<proteinExistence type="inferred from homology"/>